<keyword evidence="2 7" id="KW-0690">Ribosome biogenesis</keyword>
<comment type="function">
    <text evidence="7">Component of the 60-80S U3 small nucleolar ribonucleoprotein (U3 snoRNP). Required for the early cleavages during pre-18S ribosomal RNA processing.</text>
</comment>
<evidence type="ECO:0000256" key="8">
    <source>
        <dbReference type="SAM" id="MobiDB-lite"/>
    </source>
</evidence>
<evidence type="ECO:0000256" key="6">
    <source>
        <dbReference type="ARBA" id="ARBA00029455"/>
    </source>
</evidence>
<organism evidence="9 10">
    <name type="scientific">Mola mola</name>
    <name type="common">Ocean sunfish</name>
    <name type="synonym">Tetraodon mola</name>
    <dbReference type="NCBI Taxonomy" id="94237"/>
    <lineage>
        <taxon>Eukaryota</taxon>
        <taxon>Metazoa</taxon>
        <taxon>Chordata</taxon>
        <taxon>Craniata</taxon>
        <taxon>Vertebrata</taxon>
        <taxon>Euteleostomi</taxon>
        <taxon>Actinopterygii</taxon>
        <taxon>Neopterygii</taxon>
        <taxon>Teleostei</taxon>
        <taxon>Neoteleostei</taxon>
        <taxon>Acanthomorphata</taxon>
        <taxon>Eupercaria</taxon>
        <taxon>Tetraodontiformes</taxon>
        <taxon>Molidae</taxon>
        <taxon>Mola</taxon>
    </lineage>
</organism>
<keyword evidence="4 7" id="KW-0539">Nucleus</keyword>
<feature type="compositionally biased region" description="Basic and acidic residues" evidence="8">
    <location>
        <begin position="182"/>
        <end position="196"/>
    </location>
</feature>
<feature type="compositionally biased region" description="Basic and acidic residues" evidence="8">
    <location>
        <begin position="571"/>
        <end position="580"/>
    </location>
</feature>
<feature type="region of interest" description="Disordered" evidence="8">
    <location>
        <begin position="85"/>
        <end position="161"/>
    </location>
</feature>
<feature type="compositionally biased region" description="Acidic residues" evidence="8">
    <location>
        <begin position="203"/>
        <end position="212"/>
    </location>
</feature>
<comment type="subcellular location">
    <subcellularLocation>
        <location evidence="1 7">Nucleus</location>
        <location evidence="1 7">Nucleolus</location>
    </subcellularLocation>
</comment>
<dbReference type="OMA" id="HFAEDFG"/>
<evidence type="ECO:0000256" key="2">
    <source>
        <dbReference type="ARBA" id="ARBA00022517"/>
    </source>
</evidence>
<dbReference type="GO" id="GO:0006364">
    <property type="term" value="P:rRNA processing"/>
    <property type="evidence" value="ECO:0007669"/>
    <property type="project" value="UniProtKB-KW"/>
</dbReference>
<feature type="compositionally biased region" description="Acidic residues" evidence="8">
    <location>
        <begin position="239"/>
        <end position="252"/>
    </location>
</feature>
<evidence type="ECO:0000313" key="9">
    <source>
        <dbReference type="Ensembl" id="ENSMMOP00000023219.1"/>
    </source>
</evidence>
<reference evidence="9" key="2">
    <citation type="submission" date="2025-09" db="UniProtKB">
        <authorList>
            <consortium name="Ensembl"/>
        </authorList>
    </citation>
    <scope>IDENTIFICATION</scope>
</reference>
<feature type="compositionally biased region" description="Basic and acidic residues" evidence="8">
    <location>
        <begin position="550"/>
        <end position="560"/>
    </location>
</feature>
<dbReference type="Proteomes" id="UP000261620">
    <property type="component" value="Unplaced"/>
</dbReference>
<accession>A0A3Q3XBU8</accession>
<reference evidence="9" key="1">
    <citation type="submission" date="2025-08" db="UniProtKB">
        <authorList>
            <consortium name="Ensembl"/>
        </authorList>
    </citation>
    <scope>IDENTIFICATION</scope>
</reference>
<name>A0A3Q3XBU8_MOLML</name>
<dbReference type="STRING" id="94237.ENSMMOP00000023219"/>
<dbReference type="GO" id="GO:0005732">
    <property type="term" value="C:sno(s)RNA-containing ribonucleoprotein complex"/>
    <property type="evidence" value="ECO:0007669"/>
    <property type="project" value="UniProtKB-UniRule"/>
</dbReference>
<feature type="compositionally biased region" description="Low complexity" evidence="8">
    <location>
        <begin position="305"/>
        <end position="314"/>
    </location>
</feature>
<dbReference type="Pfam" id="PF04006">
    <property type="entry name" value="Mpp10"/>
    <property type="match status" value="1"/>
</dbReference>
<evidence type="ECO:0000256" key="4">
    <source>
        <dbReference type="ARBA" id="ARBA00023242"/>
    </source>
</evidence>
<proteinExistence type="inferred from homology"/>
<keyword evidence="5 7" id="KW-0687">Ribonucleoprotein</keyword>
<feature type="compositionally biased region" description="Basic residues" evidence="8">
    <location>
        <begin position="537"/>
        <end position="549"/>
    </location>
</feature>
<feature type="compositionally biased region" description="Basic and acidic residues" evidence="8">
    <location>
        <begin position="520"/>
        <end position="536"/>
    </location>
</feature>
<feature type="compositionally biased region" description="Basic and acidic residues" evidence="8">
    <location>
        <begin position="315"/>
        <end position="327"/>
    </location>
</feature>
<protein>
    <recommendedName>
        <fullName evidence="7">U3 small nucleolar ribonucleoprotein protein MPP10</fullName>
    </recommendedName>
</protein>
<evidence type="ECO:0000256" key="1">
    <source>
        <dbReference type="ARBA" id="ARBA00004604"/>
    </source>
</evidence>
<dbReference type="Ensembl" id="ENSMMOT00000023604.1">
    <property type="protein sequence ID" value="ENSMMOP00000023219.1"/>
    <property type="gene ID" value="ENSMMOG00000017669.1"/>
</dbReference>
<keyword evidence="3 7" id="KW-0698">rRNA processing</keyword>
<evidence type="ECO:0000256" key="7">
    <source>
        <dbReference type="PIRNR" id="PIRNR017300"/>
    </source>
</evidence>
<dbReference type="GO" id="GO:0032040">
    <property type="term" value="C:small-subunit processome"/>
    <property type="evidence" value="ECO:0007669"/>
    <property type="project" value="TreeGrafter"/>
</dbReference>
<dbReference type="PANTHER" id="PTHR17039">
    <property type="entry name" value="U3 SMALL NUCLEOLAR RIBONUCLEOPROTEIN PROTEIN MPP10"/>
    <property type="match status" value="1"/>
</dbReference>
<dbReference type="GO" id="GO:0034457">
    <property type="term" value="C:Mpp10 complex"/>
    <property type="evidence" value="ECO:0007669"/>
    <property type="project" value="UniProtKB-UniRule"/>
</dbReference>
<evidence type="ECO:0000256" key="3">
    <source>
        <dbReference type="ARBA" id="ARBA00022552"/>
    </source>
</evidence>
<feature type="compositionally biased region" description="Acidic residues" evidence="8">
    <location>
        <begin position="292"/>
        <end position="304"/>
    </location>
</feature>
<feature type="region of interest" description="Disordered" evidence="8">
    <location>
        <begin position="182"/>
        <end position="327"/>
    </location>
</feature>
<evidence type="ECO:0000313" key="10">
    <source>
        <dbReference type="Proteomes" id="UP000261620"/>
    </source>
</evidence>
<feature type="region of interest" description="Disordered" evidence="8">
    <location>
        <begin position="618"/>
        <end position="641"/>
    </location>
</feature>
<feature type="compositionally biased region" description="Acidic residues" evidence="8">
    <location>
        <begin position="260"/>
        <end position="277"/>
    </location>
</feature>
<feature type="region of interest" description="Disordered" evidence="8">
    <location>
        <begin position="520"/>
        <end position="595"/>
    </location>
</feature>
<evidence type="ECO:0000256" key="5">
    <source>
        <dbReference type="ARBA" id="ARBA00023274"/>
    </source>
</evidence>
<dbReference type="PANTHER" id="PTHR17039:SF0">
    <property type="entry name" value="U3 SMALL NUCLEOLAR RIBONUCLEOPROTEIN PROTEIN MPP10"/>
    <property type="match status" value="1"/>
</dbReference>
<comment type="similarity">
    <text evidence="6 7">Belongs to the MPP10 family.</text>
</comment>
<feature type="compositionally biased region" description="Acidic residues" evidence="8">
    <location>
        <begin position="125"/>
        <end position="141"/>
    </location>
</feature>
<dbReference type="PIRSF" id="PIRSF017300">
    <property type="entry name" value="snoRNP_Mpp10"/>
    <property type="match status" value="1"/>
</dbReference>
<sequence length="641" mass="73068">VTQSDGHTYGVAADFTSLTKTLYDLHKAEEPVDFKGSPLAQLVVENFDEEQIWQELELQNNAVMKHFNSAIDKALSDDTLTLLIEEEEEEEDEGDIEIDDENVDEEEEEKQSRQSKKKALKAENGAEDYTDDDSDIDFDVDALERQKEDKNTGRKGSKTKVVPSEVDDKFFKLSEMESFLDDMDKREGKDGNKDDIDYFQDLPSDEDGDLAVDEILSSQKQRKNTAKSSRNLKYKDFFDAVDSEPAEADDSMDESKEASEQEEDEEEYYDGEEEGDDDQSKASGKKVTFDLSGDEDSEGEDIEDIFGGKSQTSKSESKSSFEKRQEKVTKIEQLEKAALGEKPWQLSGEVTAQARPENSMLEEDVDFDQISRMAPVTTEETTLQLEEIIKQRIRDHAFDDVVRKVKPKEEVFEYKKRLTLDHEKSKQSLAQIYEQEYLKQNQQKTEEEENPVHVEIQKLMDTLFLKLDALSNFHFTPKPHVPEVKVVSNLPSIIMEEVAPVSASDGTLLAPEEIKEKNKAGDILGDAEKTSTDKQRERRRKKKVKRLKIKEREKRQKLKEGSQAGQNKKPSKTEVAENLKKLTRGGKATILKDEGKDKALKSSQAFFSQLQDQVKTQIKSAKVQPSKKKKHKEVSVSKLKL</sequence>
<dbReference type="AlphaFoldDB" id="A0A3Q3XBU8"/>
<feature type="compositionally biased region" description="Basic and acidic residues" evidence="8">
    <location>
        <begin position="142"/>
        <end position="152"/>
    </location>
</feature>
<feature type="compositionally biased region" description="Acidic residues" evidence="8">
    <location>
        <begin position="85"/>
        <end position="109"/>
    </location>
</feature>
<keyword evidence="10" id="KW-1185">Reference proteome</keyword>
<dbReference type="InterPro" id="IPR012173">
    <property type="entry name" value="Mpp10"/>
</dbReference>